<comment type="caution">
    <text evidence="1">The sequence shown here is derived from an EMBL/GenBank/DDBJ whole genome shotgun (WGS) entry which is preliminary data.</text>
</comment>
<evidence type="ECO:0008006" key="3">
    <source>
        <dbReference type="Google" id="ProtNLM"/>
    </source>
</evidence>
<evidence type="ECO:0000313" key="2">
    <source>
        <dbReference type="Proteomes" id="UP000031532"/>
    </source>
</evidence>
<reference evidence="1 2" key="1">
    <citation type="journal article" date="2015" name="Genome Announc.">
        <title>Draft Genome Sequence of the Terrestrial Cyanobacterium Scytonema millei VB511283, Isolated from Eastern India.</title>
        <authorList>
            <person name="Sen D."/>
            <person name="Chandrababunaidu M.M."/>
            <person name="Singh D."/>
            <person name="Sanghi N."/>
            <person name="Ghorai A."/>
            <person name="Mishra G.P."/>
            <person name="Madduluri M."/>
            <person name="Adhikary S.P."/>
            <person name="Tripathy S."/>
        </authorList>
    </citation>
    <scope>NUCLEOTIDE SEQUENCE [LARGE SCALE GENOMIC DNA]</scope>
    <source>
        <strain evidence="1 2">VB511283</strain>
    </source>
</reference>
<sequence length="50" mass="5713">MNISKMLDSAAQYIIEAMTRIFGPTDDAYPAIGTQPFTGEPYKHRRHADW</sequence>
<proteinExistence type="predicted"/>
<dbReference type="Proteomes" id="UP000031532">
    <property type="component" value="Unassembled WGS sequence"/>
</dbReference>
<evidence type="ECO:0000313" key="1">
    <source>
        <dbReference type="EMBL" id="NHC33113.1"/>
    </source>
</evidence>
<name>A0A9X5E0I4_9CYAN</name>
<accession>A0A9X5E0I4</accession>
<dbReference type="AlphaFoldDB" id="A0A9X5E0I4"/>
<dbReference type="EMBL" id="JTJC03000001">
    <property type="protein sequence ID" value="NHC33113.1"/>
    <property type="molecule type" value="Genomic_DNA"/>
</dbReference>
<dbReference type="RefSeq" id="WP_165587591.1">
    <property type="nucleotide sequence ID" value="NZ_JTJC03000001.1"/>
</dbReference>
<organism evidence="1 2">
    <name type="scientific">Scytonema millei VB511283</name>
    <dbReference type="NCBI Taxonomy" id="1245923"/>
    <lineage>
        <taxon>Bacteria</taxon>
        <taxon>Bacillati</taxon>
        <taxon>Cyanobacteriota</taxon>
        <taxon>Cyanophyceae</taxon>
        <taxon>Nostocales</taxon>
        <taxon>Scytonemataceae</taxon>
        <taxon>Scytonema</taxon>
    </lineage>
</organism>
<keyword evidence="2" id="KW-1185">Reference proteome</keyword>
<gene>
    <name evidence="1" type="ORF">QH73_0000285</name>
</gene>
<protein>
    <recommendedName>
        <fullName evidence="3">Nicotinate phosphoribosyltransferase</fullName>
    </recommendedName>
</protein>